<dbReference type="InterPro" id="IPR014825">
    <property type="entry name" value="DNA_alkylation"/>
</dbReference>
<dbReference type="EMBL" id="CP046522">
    <property type="protein sequence ID" value="QGU96299.1"/>
    <property type="molecule type" value="Genomic_DNA"/>
</dbReference>
<dbReference type="PANTHER" id="PTHR34070:SF1">
    <property type="entry name" value="DNA ALKYLATION REPAIR PROTEIN"/>
    <property type="match status" value="1"/>
</dbReference>
<dbReference type="CDD" id="cd06561">
    <property type="entry name" value="AlkD_like"/>
    <property type="match status" value="1"/>
</dbReference>
<evidence type="ECO:0000313" key="1">
    <source>
        <dbReference type="EMBL" id="QGU96299.1"/>
    </source>
</evidence>
<dbReference type="PANTHER" id="PTHR34070">
    <property type="entry name" value="ARMADILLO-TYPE FOLD"/>
    <property type="match status" value="1"/>
</dbReference>
<proteinExistence type="predicted"/>
<evidence type="ECO:0000313" key="2">
    <source>
        <dbReference type="Proteomes" id="UP000422764"/>
    </source>
</evidence>
<reference evidence="1 2" key="1">
    <citation type="submission" date="2019-12" db="EMBL/GenBank/DDBJ databases">
        <title>Genome sequenceing of Clostridium bovifaecis.</title>
        <authorList>
            <person name="Yao Y."/>
        </authorList>
    </citation>
    <scope>NUCLEOTIDE SEQUENCE [LARGE SCALE GENOMIC DNA]</scope>
    <source>
        <strain evidence="1 2">BXX</strain>
    </source>
</reference>
<organism evidence="1 2">
    <name type="scientific">Clostridium bovifaecis</name>
    <dbReference type="NCBI Taxonomy" id="2184719"/>
    <lineage>
        <taxon>Bacteria</taxon>
        <taxon>Bacillati</taxon>
        <taxon>Bacillota</taxon>
        <taxon>Clostridia</taxon>
        <taxon>Eubacteriales</taxon>
        <taxon>Clostridiaceae</taxon>
        <taxon>Clostridium</taxon>
    </lineage>
</organism>
<dbReference type="Gene3D" id="1.25.10.90">
    <property type="match status" value="1"/>
</dbReference>
<dbReference type="Pfam" id="PF08713">
    <property type="entry name" value="DNA_alkylation"/>
    <property type="match status" value="1"/>
</dbReference>
<dbReference type="AlphaFoldDB" id="A0A6I6ERL5"/>
<dbReference type="InterPro" id="IPR016024">
    <property type="entry name" value="ARM-type_fold"/>
</dbReference>
<accession>A0A6I6ERL5</accession>
<name>A0A6I6ERL5_9CLOT</name>
<protein>
    <submittedName>
        <fullName evidence="1">DNA alkylation repair protein</fullName>
    </submittedName>
</protein>
<gene>
    <name evidence="1" type="ORF">GOM49_15425</name>
</gene>
<dbReference type="Proteomes" id="UP000422764">
    <property type="component" value="Chromosome"/>
</dbReference>
<keyword evidence="2" id="KW-1185">Reference proteome</keyword>
<sequence>MKMDIEDLKNTDWNKIDYHKLKDLLEKFGEREYAEFNRRITPNMEESYGVRMPILRKIANNIGKSSELSAIYRCLSIKNTHDEKLLQGMLLPKFKFLTEEEMMNTIDEYILRINNWALCDSFISSLRPIVVKNKETFLNKVGGYIESSNPWKIRFGLILLNNYYCEGQYLEIIFQRASSVKSEHYYVKMAIAWLISTCYATDKGKTIKFLSDRNIDKWCTNKAIQKIIESHRVPREEKEMVKKLKIQ</sequence>
<dbReference type="SUPFAM" id="SSF48371">
    <property type="entry name" value="ARM repeat"/>
    <property type="match status" value="1"/>
</dbReference>